<feature type="chain" id="PRO_5012338521" description="Transmembrane protein" evidence="3">
    <location>
        <begin position="16"/>
        <end position="316"/>
    </location>
</feature>
<dbReference type="OrthoDB" id="7976202at2759"/>
<dbReference type="RefSeq" id="XP_013091355.2">
    <property type="nucleotide sequence ID" value="XM_013235901.2"/>
</dbReference>
<keyword evidence="2" id="KW-0472">Membrane</keyword>
<feature type="transmembrane region" description="Helical" evidence="2">
    <location>
        <begin position="101"/>
        <end position="120"/>
    </location>
</feature>
<keyword evidence="2" id="KW-0812">Transmembrane</keyword>
<feature type="transmembrane region" description="Helical" evidence="2">
    <location>
        <begin position="132"/>
        <end position="154"/>
    </location>
</feature>
<feature type="compositionally biased region" description="Polar residues" evidence="1">
    <location>
        <begin position="297"/>
        <end position="306"/>
    </location>
</feature>
<evidence type="ECO:0000256" key="1">
    <source>
        <dbReference type="SAM" id="MobiDB-lite"/>
    </source>
</evidence>
<proteinExistence type="predicted"/>
<dbReference type="AlphaFoldDB" id="A0A2C9L545"/>
<accession>A0A2C9L545</accession>
<reference evidence="4" key="1">
    <citation type="submission" date="2020-05" db="UniProtKB">
        <authorList>
            <consortium name="EnsemblMetazoa"/>
        </authorList>
    </citation>
    <scope>IDENTIFICATION</scope>
    <source>
        <strain evidence="4">BB02</strain>
    </source>
</reference>
<evidence type="ECO:0000313" key="5">
    <source>
        <dbReference type="Proteomes" id="UP000076420"/>
    </source>
</evidence>
<evidence type="ECO:0000256" key="2">
    <source>
        <dbReference type="SAM" id="Phobius"/>
    </source>
</evidence>
<keyword evidence="2" id="KW-1133">Transmembrane helix</keyword>
<name>A0A2C9L545_BIOGL</name>
<gene>
    <name evidence="4" type="primary">106074991</name>
</gene>
<sequence length="316" mass="34550">MPTFWLLSLFTCVSSRVCPLKKTCLSTSGVAEVVTTRRPLNLRTSYKVLLDAKKMTSHLSTNHKKKSCLLFYVYAYCCGTCTGIIAVSLAFMEVSAPQTRVLIVLALVISIFSFLAHVAVSKRPQTPNVVMVRTLLVGLGLVASAVLSGVSAFFNSGTISLLFVCCTLFGIFYISACVGYILNVQMHWRNGAPQTNVTSASSSGAVSQVYMTTMYSPYEVFSSELVQRQGDGVHASCRTDMMLRVPAVSELPSYEQLQFPEPPKYWEVASSMELSAPEQISSELELPPKYEDIAQLTDTESGNNANEDIVAPNQLT</sequence>
<dbReference type="Proteomes" id="UP000076420">
    <property type="component" value="Unassembled WGS sequence"/>
</dbReference>
<feature type="signal peptide" evidence="3">
    <location>
        <begin position="1"/>
        <end position="15"/>
    </location>
</feature>
<dbReference type="VEuPathDB" id="VectorBase:BGLAX_048258"/>
<dbReference type="KEGG" id="bgt:106074991"/>
<protein>
    <recommendedName>
        <fullName evidence="6">Transmembrane protein</fullName>
    </recommendedName>
</protein>
<keyword evidence="3" id="KW-0732">Signal</keyword>
<organism evidence="4 5">
    <name type="scientific">Biomphalaria glabrata</name>
    <name type="common">Bloodfluke planorb</name>
    <name type="synonym">Freshwater snail</name>
    <dbReference type="NCBI Taxonomy" id="6526"/>
    <lineage>
        <taxon>Eukaryota</taxon>
        <taxon>Metazoa</taxon>
        <taxon>Spiralia</taxon>
        <taxon>Lophotrochozoa</taxon>
        <taxon>Mollusca</taxon>
        <taxon>Gastropoda</taxon>
        <taxon>Heterobranchia</taxon>
        <taxon>Euthyneura</taxon>
        <taxon>Panpulmonata</taxon>
        <taxon>Hygrophila</taxon>
        <taxon>Lymnaeoidea</taxon>
        <taxon>Planorbidae</taxon>
        <taxon>Biomphalaria</taxon>
    </lineage>
</organism>
<dbReference type="EnsemblMetazoa" id="BGLB027141-RA">
    <property type="protein sequence ID" value="BGLB027141-PA"/>
    <property type="gene ID" value="BGLB027141"/>
</dbReference>
<feature type="transmembrane region" description="Helical" evidence="2">
    <location>
        <begin position="160"/>
        <end position="182"/>
    </location>
</feature>
<dbReference type="VEuPathDB" id="VectorBase:BGLB027141"/>
<evidence type="ECO:0000256" key="3">
    <source>
        <dbReference type="SAM" id="SignalP"/>
    </source>
</evidence>
<feature type="transmembrane region" description="Helical" evidence="2">
    <location>
        <begin position="69"/>
        <end position="89"/>
    </location>
</feature>
<feature type="region of interest" description="Disordered" evidence="1">
    <location>
        <begin position="297"/>
        <end position="316"/>
    </location>
</feature>
<evidence type="ECO:0000313" key="4">
    <source>
        <dbReference type="EnsemblMetazoa" id="BGLB027141-PA"/>
    </source>
</evidence>
<evidence type="ECO:0008006" key="6">
    <source>
        <dbReference type="Google" id="ProtNLM"/>
    </source>
</evidence>